<feature type="transmembrane region" description="Helical" evidence="1">
    <location>
        <begin position="12"/>
        <end position="33"/>
    </location>
</feature>
<dbReference type="AlphaFoldDB" id="A0A6P1XYI6"/>
<evidence type="ECO:0000313" key="2">
    <source>
        <dbReference type="EMBL" id="QHX42517.1"/>
    </source>
</evidence>
<feature type="transmembrane region" description="Helical" evidence="1">
    <location>
        <begin position="45"/>
        <end position="62"/>
    </location>
</feature>
<protein>
    <submittedName>
        <fullName evidence="2">Uncharacterized protein</fullName>
    </submittedName>
</protein>
<keyword evidence="1" id="KW-1133">Transmembrane helix</keyword>
<accession>A0A6P1XYI6</accession>
<sequence length="258" mass="30425">MKVKKSYKLNTIVFALILIIVSAVLLYITYNYIQDPIAIEICKSIAYSIITAALFTIIISIFERNHFEETLRTLLEKNLPFLDRLEKKGLEGFESGFPLKNDTYEENFIESEIVTVVMNDGKRFFANNIELFRKRFNQSYKTTRFILLDPDAADSISVLTRKNDHEGDYYINKINDFIKELKKESINRDHKLEIYTQNLYTTMAVILMDDYAMISLYRISPGQDEVPHLVFKKNEYDNCDYEKIRKDVERLLKYGKIR</sequence>
<keyword evidence="1" id="KW-0472">Membrane</keyword>
<evidence type="ECO:0000256" key="1">
    <source>
        <dbReference type="SAM" id="Phobius"/>
    </source>
</evidence>
<name>A0A6P1XYI6_9SPIR</name>
<dbReference type="EMBL" id="CP048020">
    <property type="protein sequence ID" value="QHX42517.1"/>
    <property type="molecule type" value="Genomic_DNA"/>
</dbReference>
<evidence type="ECO:0000313" key="3">
    <source>
        <dbReference type="Proteomes" id="UP000464374"/>
    </source>
</evidence>
<gene>
    <name evidence="2" type="ORF">GWP43_02590</name>
</gene>
<dbReference type="KEGG" id="trz:GWP43_02590"/>
<proteinExistence type="predicted"/>
<keyword evidence="1" id="KW-0812">Transmembrane</keyword>
<reference evidence="2 3" key="1">
    <citation type="submission" date="2020-01" db="EMBL/GenBank/DDBJ databases">
        <title>Complete genome sequence of a human oral phylogroup 1 Treponema sp. strain ATCC 700766, originally isolated from periodontitis dental plaque.</title>
        <authorList>
            <person name="Chan Y."/>
            <person name="Huo Y.-B."/>
            <person name="Yu X.-L."/>
            <person name="Zeng H."/>
            <person name="Leung W.-K."/>
            <person name="Watt R.M."/>
        </authorList>
    </citation>
    <scope>NUCLEOTIDE SEQUENCE [LARGE SCALE GENOMIC DNA]</scope>
    <source>
        <strain evidence="2 3">OMZ 804</strain>
    </source>
</reference>
<organism evidence="2 3">
    <name type="scientific">Treponema vincentii</name>
    <dbReference type="NCBI Taxonomy" id="69710"/>
    <lineage>
        <taxon>Bacteria</taxon>
        <taxon>Pseudomonadati</taxon>
        <taxon>Spirochaetota</taxon>
        <taxon>Spirochaetia</taxon>
        <taxon>Spirochaetales</taxon>
        <taxon>Treponemataceae</taxon>
        <taxon>Treponema</taxon>
    </lineage>
</organism>
<dbReference type="Proteomes" id="UP000464374">
    <property type="component" value="Chromosome"/>
</dbReference>
<dbReference type="RefSeq" id="WP_162662468.1">
    <property type="nucleotide sequence ID" value="NZ_CP048020.1"/>
</dbReference>